<dbReference type="GeneTree" id="ENSGT00940000154578"/>
<gene>
    <name evidence="10 11" type="primary">LOC113046857</name>
</gene>
<evidence type="ECO:0000259" key="8">
    <source>
        <dbReference type="PROSITE" id="PS50102"/>
    </source>
</evidence>
<dbReference type="Proteomes" id="UP000515129">
    <property type="component" value="Chromosome 28"/>
</dbReference>
<feature type="compositionally biased region" description="Basic and acidic residues" evidence="7">
    <location>
        <begin position="980"/>
        <end position="1001"/>
    </location>
</feature>
<keyword evidence="4" id="KW-0808">Transferase</keyword>
<feature type="compositionally biased region" description="Basic and acidic residues" evidence="7">
    <location>
        <begin position="411"/>
        <end position="423"/>
    </location>
</feature>
<dbReference type="GO" id="GO:0016567">
    <property type="term" value="P:protein ubiquitination"/>
    <property type="evidence" value="ECO:0007669"/>
    <property type="project" value="UniProtKB-UniPathway"/>
</dbReference>
<dbReference type="InterPro" id="IPR039399">
    <property type="entry name" value="Deltex_C_sf"/>
</dbReference>
<dbReference type="EC" id="2.3.2.27" evidence="3"/>
<sequence>MAEEGRTLCVHGLPTDVDHERLRDKLLIHFLRPRNGGGEVTSVTIIARTPPRALVTFEESAVVQSVLRHHPHILLLDGMKYELSLSLPRQDSQSLNKVILDITVTIDCSQLPRGAETLNVLRSEFPGVRIQRGLLQDTRTLQGNYSDFQGAFPYMQTLFNNNLSKGENPDFNGDRGQSLEKREDLASVKKWVSFASRSSGDVSSISMGGLGHVHYDRQDSNEALTERITRTKKSKMDEGAECRIDEANLEDLSIIMEADVFAYLQSIKEYKQILDIHGVQVVPLTSEGVTTLYLQSEVPSGSGVKQNMCQAHNELRQLYQQIEGGLRKDLIKKDALYMPDGLNTALKKVQSVLPNVLLSYDRDSIYIVGEKSEVSQAKQMLLLAGEENVMRNLTEMPASSSSSPSASLESLGREQQVKRKSEVHTPVPPKLIGSSTERKGDIGNTKEYKLAARFKSSGLGEMGGDIKSLTTKLDMLMLDPATPPIRSSLGTAGILSNELTREGTETFRVTSPSCTGEDVLFKNQDPLSGNTFGGTTFNTSKAKPATAAGLTSTLTTGVTKVSVNTSVNALSASNTEVKTTSPSSTSLSTSKSPLRRANSFSGRPPLKDQVKNNQITAKPMISTHVYQRARSNSLSGGKPNEDSPIPTVEAELTVSSVMWMYMKEVYYKQLEAMKSGLEMTEQQAGKHETSVTLKGTDSSKVGESHRQLQNLVAMIASDFCTQELSLTELGVVEKDKLFETCCLNVRSRFRKVFLQTRRNSIYLLGPKLLCSQASDVFKDIYPGQKYPSLPQMKTLQEGVDQGAAKSFLSIRSTKADHSKSDHSLKEFSFQDSTQVAQSNSSHKSEGLSTKPKSSTLERLENHKSTKDELSKTNSQSQFNYAREDTTRQNNDRPTSLPLEAYKKQDTSMTLKQTNLLSHSVSEECVCGAKNANVKRTSCGVILCSDCLHLHKYCRVCGKEELNSGKKFLGDPVQSCSSKDTQQEHLTQEQHSRQEDSTEHKGIQGTMTCVEMTFSLPGYNKYTTAKITYCIPDGIQGDKDPCPGSPFEGGQFVAYLPLNPKGRSLLPRLEKAFNQGLTFTVSSSKKAGGDAKVTWGRIPHKTRVDGGKSGGYPDSTYLTQLCEALMAHGIEGVPAINQDQAKS</sequence>
<feature type="region of interest" description="Disordered" evidence="7">
    <location>
        <begin position="396"/>
        <end position="444"/>
    </location>
</feature>
<evidence type="ECO:0000313" key="9">
    <source>
        <dbReference type="Proteomes" id="UP000515129"/>
    </source>
</evidence>
<dbReference type="GO" id="GO:0003723">
    <property type="term" value="F:RNA binding"/>
    <property type="evidence" value="ECO:0007669"/>
    <property type="project" value="UniProtKB-UniRule"/>
</dbReference>
<comment type="catalytic activity">
    <reaction evidence="1">
        <text>S-ubiquitinyl-[E2 ubiquitin-conjugating enzyme]-L-cysteine + [acceptor protein]-L-lysine = [E2 ubiquitin-conjugating enzyme]-L-cysteine + N(6)-ubiquitinyl-[acceptor protein]-L-lysine.</text>
        <dbReference type="EC" id="2.3.2.27"/>
    </reaction>
</comment>
<dbReference type="InterPro" id="IPR009909">
    <property type="entry name" value="Nmi/IFP35_dom"/>
</dbReference>
<dbReference type="Pfam" id="PF07292">
    <property type="entry name" value="NID"/>
    <property type="match status" value="1"/>
</dbReference>
<dbReference type="AlphaFoldDB" id="A0A6P6JVR6"/>
<name>A0A6P6JVR6_CARAU</name>
<dbReference type="GO" id="GO:0046872">
    <property type="term" value="F:metal ion binding"/>
    <property type="evidence" value="ECO:0007669"/>
    <property type="project" value="UniProtKB-KW"/>
</dbReference>
<keyword evidence="5" id="KW-0479">Metal-binding</keyword>
<evidence type="ECO:0000256" key="3">
    <source>
        <dbReference type="ARBA" id="ARBA00012483"/>
    </source>
</evidence>
<dbReference type="RefSeq" id="XP_026063705.1">
    <property type="nucleotide sequence ID" value="XM_026207920.1"/>
</dbReference>
<dbReference type="GeneID" id="113046857"/>
<evidence type="ECO:0000256" key="5">
    <source>
        <dbReference type="ARBA" id="ARBA00022723"/>
    </source>
</evidence>
<protein>
    <recommendedName>
        <fullName evidence="3">RING-type E3 ubiquitin transferase</fullName>
        <ecNumber evidence="3">2.3.2.27</ecNumber>
    </recommendedName>
</protein>
<dbReference type="InterPro" id="IPR012677">
    <property type="entry name" value="Nucleotide-bd_a/b_plait_sf"/>
</dbReference>
<keyword evidence="9" id="KW-1185">Reference proteome</keyword>
<evidence type="ECO:0000256" key="1">
    <source>
        <dbReference type="ARBA" id="ARBA00000900"/>
    </source>
</evidence>
<dbReference type="Gene3D" id="3.30.390.130">
    <property type="match status" value="1"/>
</dbReference>
<dbReference type="InterPro" id="IPR039398">
    <property type="entry name" value="Deltex_fam"/>
</dbReference>
<evidence type="ECO:0000313" key="11">
    <source>
        <dbReference type="RefSeq" id="XP_026063705.1"/>
    </source>
</evidence>
<dbReference type="InterPro" id="IPR035979">
    <property type="entry name" value="RBD_domain_sf"/>
</dbReference>
<evidence type="ECO:0000256" key="7">
    <source>
        <dbReference type="SAM" id="MobiDB-lite"/>
    </source>
</evidence>
<accession>A0A6P6JVR6</accession>
<feature type="compositionally biased region" description="Polar residues" evidence="7">
    <location>
        <begin position="829"/>
        <end position="854"/>
    </location>
</feature>
<feature type="region of interest" description="Disordered" evidence="7">
    <location>
        <begin position="972"/>
        <end position="1001"/>
    </location>
</feature>
<evidence type="ECO:0000256" key="2">
    <source>
        <dbReference type="ARBA" id="ARBA00004906"/>
    </source>
</evidence>
<dbReference type="GO" id="GO:0061630">
    <property type="term" value="F:ubiquitin protein ligase activity"/>
    <property type="evidence" value="ECO:0007669"/>
    <property type="project" value="UniProtKB-EC"/>
</dbReference>
<keyword evidence="6" id="KW-0694">RNA-binding</keyword>
<dbReference type="KEGG" id="caua:113046857"/>
<dbReference type="Pfam" id="PF18102">
    <property type="entry name" value="DTC"/>
    <property type="match status" value="1"/>
</dbReference>
<dbReference type="UniPathway" id="UPA00143"/>
<dbReference type="GO" id="GO:0007219">
    <property type="term" value="P:Notch signaling pathway"/>
    <property type="evidence" value="ECO:0007669"/>
    <property type="project" value="InterPro"/>
</dbReference>
<feature type="region of interest" description="Disordered" evidence="7">
    <location>
        <begin position="571"/>
        <end position="624"/>
    </location>
</feature>
<dbReference type="PROSITE" id="PS50102">
    <property type="entry name" value="RRM"/>
    <property type="match status" value="1"/>
</dbReference>
<dbReference type="InterPro" id="IPR039396">
    <property type="entry name" value="Deltex_C"/>
</dbReference>
<feature type="compositionally biased region" description="Basic and acidic residues" evidence="7">
    <location>
        <begin position="855"/>
        <end position="870"/>
    </location>
</feature>
<organism evidence="9 11">
    <name type="scientific">Carassius auratus</name>
    <name type="common">Goldfish</name>
    <dbReference type="NCBI Taxonomy" id="7957"/>
    <lineage>
        <taxon>Eukaryota</taxon>
        <taxon>Metazoa</taxon>
        <taxon>Chordata</taxon>
        <taxon>Craniata</taxon>
        <taxon>Vertebrata</taxon>
        <taxon>Euteleostomi</taxon>
        <taxon>Actinopterygii</taxon>
        <taxon>Neopterygii</taxon>
        <taxon>Teleostei</taxon>
        <taxon>Ostariophysi</taxon>
        <taxon>Cypriniformes</taxon>
        <taxon>Cyprinidae</taxon>
        <taxon>Cyprininae</taxon>
        <taxon>Carassius</taxon>
    </lineage>
</organism>
<feature type="domain" description="RRM" evidence="8">
    <location>
        <begin position="6"/>
        <end position="90"/>
    </location>
</feature>
<evidence type="ECO:0000256" key="4">
    <source>
        <dbReference type="ARBA" id="ARBA00022679"/>
    </source>
</evidence>
<evidence type="ECO:0000313" key="10">
    <source>
        <dbReference type="RefSeq" id="XP_026063704.1"/>
    </source>
</evidence>
<proteinExistence type="predicted"/>
<feature type="compositionally biased region" description="Basic and acidic residues" evidence="7">
    <location>
        <begin position="881"/>
        <end position="890"/>
    </location>
</feature>
<dbReference type="InterPro" id="IPR000504">
    <property type="entry name" value="RRM_dom"/>
</dbReference>
<reference evidence="10 11" key="1">
    <citation type="submission" date="2025-04" db="UniProtKB">
        <authorList>
            <consortium name="RefSeq"/>
        </authorList>
    </citation>
    <scope>IDENTIFICATION</scope>
    <source>
        <strain evidence="10 11">Wakin</strain>
        <tissue evidence="10 11">Muscle</tissue>
    </source>
</reference>
<dbReference type="Gene3D" id="3.30.70.330">
    <property type="match status" value="1"/>
</dbReference>
<dbReference type="RefSeq" id="XP_026063704.1">
    <property type="nucleotide sequence ID" value="XM_026207919.1"/>
</dbReference>
<evidence type="ECO:0000256" key="6">
    <source>
        <dbReference type="PROSITE-ProRule" id="PRU00176"/>
    </source>
</evidence>
<dbReference type="OrthoDB" id="527344at2759"/>
<dbReference type="SUPFAM" id="SSF54928">
    <property type="entry name" value="RNA-binding domain, RBD"/>
    <property type="match status" value="1"/>
</dbReference>
<feature type="compositionally biased region" description="Low complexity" evidence="7">
    <location>
        <begin position="578"/>
        <end position="592"/>
    </location>
</feature>
<comment type="pathway">
    <text evidence="2">Protein modification; protein ubiquitination.</text>
</comment>
<feature type="compositionally biased region" description="Low complexity" evidence="7">
    <location>
        <begin position="397"/>
        <end position="407"/>
    </location>
</feature>
<feature type="region of interest" description="Disordered" evidence="7">
    <location>
        <begin position="819"/>
        <end position="896"/>
    </location>
</feature>
<dbReference type="PANTHER" id="PTHR12622">
    <property type="entry name" value="DELTEX-RELATED"/>
    <property type="match status" value="1"/>
</dbReference>